<evidence type="ECO:0000313" key="4">
    <source>
        <dbReference type="Proteomes" id="UP001071230"/>
    </source>
</evidence>
<dbReference type="Gene3D" id="3.20.20.210">
    <property type="match status" value="1"/>
</dbReference>
<dbReference type="AlphaFoldDB" id="A0A8S0XW31"/>
<dbReference type="Pfam" id="PF01208">
    <property type="entry name" value="URO-D"/>
    <property type="match status" value="1"/>
</dbReference>
<gene>
    <name evidence="2" type="ORF">DEACI_1430</name>
    <name evidence="3" type="ORF">DEACI_3104</name>
</gene>
<dbReference type="EC" id="4.1.1.37" evidence="2 3"/>
<keyword evidence="2" id="KW-0456">Lyase</keyword>
<accession>A0A8S0XW31</accession>
<dbReference type="SUPFAM" id="SSF51726">
    <property type="entry name" value="UROD/MetE-like"/>
    <property type="match status" value="1"/>
</dbReference>
<dbReference type="InterPro" id="IPR038071">
    <property type="entry name" value="UROD/MetE-like_sf"/>
</dbReference>
<name>A0A8S0XW31_9FIRM</name>
<evidence type="ECO:0000313" key="3">
    <source>
        <dbReference type="EMBL" id="CEJ08625.1"/>
    </source>
</evidence>
<proteinExistence type="predicted"/>
<dbReference type="EMBL" id="CDGJ01000085">
    <property type="protein sequence ID" value="CEJ08625.1"/>
    <property type="molecule type" value="Genomic_DNA"/>
</dbReference>
<dbReference type="PANTHER" id="PTHR47099:SF1">
    <property type="entry name" value="METHYLCOBAMIDE:COM METHYLTRANSFERASE MTBA"/>
    <property type="match status" value="1"/>
</dbReference>
<feature type="domain" description="Uroporphyrinogen decarboxylase (URO-D)" evidence="1">
    <location>
        <begin position="184"/>
        <end position="387"/>
    </location>
</feature>
<sequence length="391" mass="43663">MSMDKEELFQERLNRYTTALKGGKPDKVPIRLQLSEFMAAYAGIKLQDIYYDLDKNNEAVDKILTDFDLDVCGGAPSLWWAGLHDAVGAKYLKFAGRELEENRQFQYVEQEYMKADDYDAFIADPTKWILEAYLPRIHEEFAEPGSYRANLALIKGTAAMMMANGSAQQAAAHWAKDFGMPGSISGISKAPFDTLGDTLRGLKGIMMDLRKRPDKVLAATEMLVGHNIFYGMATAGGDTTLPCFMPLHRGSFPFLNPTQWDTFYWPSLKAVIEGMWKLGKQTMFYAEGNWTPYLEAIAELPAHSIVFHVDQTDMAKAKEVLGGRFCLSGNVPNTLLAYGKPAEVKEYVKRLLHDYAADGAFIIDSAGVMQTDVKAENVFALIEAAREFGTY</sequence>
<dbReference type="InterPro" id="IPR052024">
    <property type="entry name" value="Methanogen_methyltrans"/>
</dbReference>
<dbReference type="PANTHER" id="PTHR47099">
    <property type="entry name" value="METHYLCOBAMIDE:COM METHYLTRANSFERASE MTBA"/>
    <property type="match status" value="1"/>
</dbReference>
<dbReference type="GO" id="GO:0004853">
    <property type="term" value="F:uroporphyrinogen decarboxylase activity"/>
    <property type="evidence" value="ECO:0007669"/>
    <property type="project" value="UniProtKB-EC"/>
</dbReference>
<dbReference type="InterPro" id="IPR000257">
    <property type="entry name" value="Uroporphyrinogen_deCOase"/>
</dbReference>
<evidence type="ECO:0000259" key="1">
    <source>
        <dbReference type="Pfam" id="PF01208"/>
    </source>
</evidence>
<keyword evidence="4" id="KW-1185">Reference proteome</keyword>
<dbReference type="Proteomes" id="UP001071230">
    <property type="component" value="Unassembled WGS sequence"/>
</dbReference>
<evidence type="ECO:0000313" key="2">
    <source>
        <dbReference type="EMBL" id="CAA7600777.1"/>
    </source>
</evidence>
<organism evidence="2">
    <name type="scientific">Acididesulfobacillus acetoxydans</name>
    <dbReference type="NCBI Taxonomy" id="1561005"/>
    <lineage>
        <taxon>Bacteria</taxon>
        <taxon>Bacillati</taxon>
        <taxon>Bacillota</taxon>
        <taxon>Clostridia</taxon>
        <taxon>Eubacteriales</taxon>
        <taxon>Peptococcaceae</taxon>
        <taxon>Acididesulfobacillus</taxon>
    </lineage>
</organism>
<dbReference type="Proteomes" id="UP000836597">
    <property type="component" value="Chromosome"/>
</dbReference>
<dbReference type="CDD" id="cd03308">
    <property type="entry name" value="CmuA_CmuC_like"/>
    <property type="match status" value="1"/>
</dbReference>
<dbReference type="GO" id="GO:0006779">
    <property type="term" value="P:porphyrin-containing compound biosynthetic process"/>
    <property type="evidence" value="ECO:0007669"/>
    <property type="project" value="InterPro"/>
</dbReference>
<protein>
    <submittedName>
        <fullName evidence="2">Uroporphyrinogen decarboxylase</fullName>
    </submittedName>
    <submittedName>
        <fullName evidence="3">Uroporphyrinogen-III decarboxylase</fullName>
        <ecNumber evidence="2 3">4.1.1.37</ecNumber>
    </submittedName>
</protein>
<dbReference type="EMBL" id="LR746496">
    <property type="protein sequence ID" value="CAA7600777.1"/>
    <property type="molecule type" value="Genomic_DNA"/>
</dbReference>
<reference evidence="3" key="1">
    <citation type="submission" date="2014-11" db="EMBL/GenBank/DDBJ databases">
        <authorList>
            <person name="Hornung B.V."/>
        </authorList>
    </citation>
    <scope>NUCLEOTIDE SEQUENCE</scope>
    <source>
        <strain evidence="3">INE</strain>
    </source>
</reference>
<reference evidence="2" key="2">
    <citation type="submission" date="2020-01" db="EMBL/GenBank/DDBJ databases">
        <authorList>
            <person name="Hornung B."/>
        </authorList>
    </citation>
    <scope>NUCLEOTIDE SEQUENCE</scope>
    <source>
        <strain evidence="2">PacBioINE</strain>
    </source>
</reference>
<dbReference type="RefSeq" id="WP_240984395.1">
    <property type="nucleotide sequence ID" value="NZ_CDGJ01000085.1"/>
</dbReference>
<dbReference type="KEGG" id="aacx:DEACI_1430"/>